<proteinExistence type="predicted"/>
<dbReference type="EMBL" id="BARV01041039">
    <property type="protein sequence ID" value="GAI47516.1"/>
    <property type="molecule type" value="Genomic_DNA"/>
</dbReference>
<evidence type="ECO:0000256" key="1">
    <source>
        <dbReference type="SAM" id="Phobius"/>
    </source>
</evidence>
<name>X1PYC6_9ZZZZ</name>
<organism evidence="2">
    <name type="scientific">marine sediment metagenome</name>
    <dbReference type="NCBI Taxonomy" id="412755"/>
    <lineage>
        <taxon>unclassified sequences</taxon>
        <taxon>metagenomes</taxon>
        <taxon>ecological metagenomes</taxon>
    </lineage>
</organism>
<feature type="non-terminal residue" evidence="2">
    <location>
        <position position="49"/>
    </location>
</feature>
<evidence type="ECO:0000313" key="2">
    <source>
        <dbReference type="EMBL" id="GAI47516.1"/>
    </source>
</evidence>
<feature type="transmembrane region" description="Helical" evidence="1">
    <location>
        <begin position="31"/>
        <end position="48"/>
    </location>
</feature>
<protein>
    <submittedName>
        <fullName evidence="2">Uncharacterized protein</fullName>
    </submittedName>
</protein>
<keyword evidence="1" id="KW-1133">Transmembrane helix</keyword>
<keyword evidence="1" id="KW-0472">Membrane</keyword>
<comment type="caution">
    <text evidence="2">The sequence shown here is derived from an EMBL/GenBank/DDBJ whole genome shotgun (WGS) entry which is preliminary data.</text>
</comment>
<gene>
    <name evidence="2" type="ORF">S06H3_62302</name>
</gene>
<accession>X1PYC6</accession>
<keyword evidence="1" id="KW-0812">Transmembrane</keyword>
<reference evidence="2" key="1">
    <citation type="journal article" date="2014" name="Front. Microbiol.">
        <title>High frequency of phylogenetically diverse reductive dehalogenase-homologous genes in deep subseafloor sedimentary metagenomes.</title>
        <authorList>
            <person name="Kawai M."/>
            <person name="Futagami T."/>
            <person name="Toyoda A."/>
            <person name="Takaki Y."/>
            <person name="Nishi S."/>
            <person name="Hori S."/>
            <person name="Arai W."/>
            <person name="Tsubouchi T."/>
            <person name="Morono Y."/>
            <person name="Uchiyama I."/>
            <person name="Ito T."/>
            <person name="Fujiyama A."/>
            <person name="Inagaki F."/>
            <person name="Takami H."/>
        </authorList>
    </citation>
    <scope>NUCLEOTIDE SEQUENCE</scope>
    <source>
        <strain evidence="2">Expedition CK06-06</strain>
    </source>
</reference>
<dbReference type="AlphaFoldDB" id="X1PYC6"/>
<sequence>MAFMHLGILLLSAATLLFEITLTRVFSVAQWYHFAFMVVSLALLGFGAS</sequence>